<dbReference type="OrthoDB" id="9809970at2"/>
<dbReference type="PIRSF" id="PIRSF000151">
    <property type="entry name" value="GPR"/>
    <property type="match status" value="1"/>
</dbReference>
<dbReference type="GO" id="GO:0050661">
    <property type="term" value="F:NADP binding"/>
    <property type="evidence" value="ECO:0007669"/>
    <property type="project" value="InterPro"/>
</dbReference>
<keyword evidence="5 7" id="KW-0560">Oxidoreductase</keyword>
<accession>G2J895</accession>
<dbReference type="InterPro" id="IPR020593">
    <property type="entry name" value="G-glutamylP_reductase_CS"/>
</dbReference>
<dbReference type="GO" id="GO:0005737">
    <property type="term" value="C:cytoplasm"/>
    <property type="evidence" value="ECO:0007669"/>
    <property type="project" value="UniProtKB-SubCell"/>
</dbReference>
<gene>
    <name evidence="7 9" type="primary">proA</name>
    <name evidence="9" type="ORF">CAGGBEG34_10017</name>
</gene>
<evidence type="ECO:0000256" key="3">
    <source>
        <dbReference type="ARBA" id="ARBA00022650"/>
    </source>
</evidence>
<feature type="domain" description="Aldehyde dehydrogenase" evidence="8">
    <location>
        <begin position="315"/>
        <end position="379"/>
    </location>
</feature>
<evidence type="ECO:0000256" key="2">
    <source>
        <dbReference type="ARBA" id="ARBA00022605"/>
    </source>
</evidence>
<evidence type="ECO:0000313" key="9">
    <source>
        <dbReference type="EMBL" id="CCD28992.1"/>
    </source>
</evidence>
<dbReference type="Proteomes" id="UP000054051">
    <property type="component" value="Unassembled WGS sequence"/>
</dbReference>
<comment type="function">
    <text evidence="7">Catalyzes the NADPH-dependent reduction of L-glutamate 5-phosphate into L-glutamate 5-semialdehyde and phosphate. The product spontaneously undergoes cyclization to form 1-pyrroline-5-carboxylate.</text>
</comment>
<evidence type="ECO:0000256" key="7">
    <source>
        <dbReference type="HAMAP-Rule" id="MF_00412"/>
    </source>
</evidence>
<dbReference type="PANTHER" id="PTHR11063">
    <property type="entry name" value="GLUTAMATE SEMIALDEHYDE DEHYDROGENASE"/>
    <property type="match status" value="1"/>
</dbReference>
<evidence type="ECO:0000256" key="5">
    <source>
        <dbReference type="ARBA" id="ARBA00023002"/>
    </source>
</evidence>
<reference evidence="9 10" key="1">
    <citation type="submission" date="2011-08" db="EMBL/GenBank/DDBJ databases">
        <title>The genome of the obligate endobacterium of an arbuscular mycorrhizal fungus reveals an interphylum network of nutritional interactions.</title>
        <authorList>
            <person name="Ghignone S."/>
            <person name="Salvioli A."/>
            <person name="Anca I."/>
            <person name="Lumini E."/>
            <person name="Ortu G."/>
            <person name="Petiti L."/>
            <person name="Cruveiller S."/>
            <person name="Bianciotto V."/>
            <person name="Piffanelli P."/>
            <person name="Lanfranco L."/>
            <person name="Bonfante P."/>
        </authorList>
    </citation>
    <scope>NUCLEOTIDE SEQUENCE [LARGE SCALE GENOMIC DNA]</scope>
    <source>
        <strain evidence="9 10">BEG34</strain>
    </source>
</reference>
<dbReference type="eggNOG" id="COG0014">
    <property type="taxonomic scope" value="Bacteria"/>
</dbReference>
<dbReference type="InterPro" id="IPR000965">
    <property type="entry name" value="GPR_dom"/>
</dbReference>
<comment type="pathway">
    <text evidence="1 7">Amino-acid biosynthesis; L-proline biosynthesis; L-glutamate 5-semialdehyde from L-glutamate: step 2/2.</text>
</comment>
<dbReference type="STRING" id="1070319.CAGGBEG34_10017"/>
<comment type="caution">
    <text evidence="9">The sequence shown here is derived from an EMBL/GenBank/DDBJ whole genome shotgun (WGS) entry which is preliminary data.</text>
</comment>
<dbReference type="Gene3D" id="3.40.309.10">
    <property type="entry name" value="Aldehyde Dehydrogenase, Chain A, domain 2"/>
    <property type="match status" value="1"/>
</dbReference>
<proteinExistence type="inferred from homology"/>
<dbReference type="Gene3D" id="3.40.605.10">
    <property type="entry name" value="Aldehyde Dehydrogenase, Chain A, domain 1"/>
    <property type="match status" value="1"/>
</dbReference>
<comment type="catalytic activity">
    <reaction evidence="6 7">
        <text>L-glutamate 5-semialdehyde + phosphate + NADP(+) = L-glutamyl 5-phosphate + NADPH + H(+)</text>
        <dbReference type="Rhea" id="RHEA:19541"/>
        <dbReference type="ChEBI" id="CHEBI:15378"/>
        <dbReference type="ChEBI" id="CHEBI:43474"/>
        <dbReference type="ChEBI" id="CHEBI:57783"/>
        <dbReference type="ChEBI" id="CHEBI:58066"/>
        <dbReference type="ChEBI" id="CHEBI:58274"/>
        <dbReference type="ChEBI" id="CHEBI:58349"/>
        <dbReference type="EC" id="1.2.1.41"/>
    </reaction>
</comment>
<feature type="domain" description="Aldehyde dehydrogenase" evidence="8">
    <location>
        <begin position="12"/>
        <end position="286"/>
    </location>
</feature>
<evidence type="ECO:0000259" key="8">
    <source>
        <dbReference type="Pfam" id="PF00171"/>
    </source>
</evidence>
<dbReference type="SUPFAM" id="SSF53720">
    <property type="entry name" value="ALDH-like"/>
    <property type="match status" value="1"/>
</dbReference>
<keyword evidence="3 7" id="KW-0641">Proline biosynthesis</keyword>
<dbReference type="FunFam" id="3.40.309.10:FF:000006">
    <property type="entry name" value="Gamma-glutamyl phosphate reductase"/>
    <property type="match status" value="1"/>
</dbReference>
<dbReference type="NCBIfam" id="TIGR00407">
    <property type="entry name" value="proA"/>
    <property type="match status" value="1"/>
</dbReference>
<dbReference type="GO" id="GO:0055129">
    <property type="term" value="P:L-proline biosynthetic process"/>
    <property type="evidence" value="ECO:0007669"/>
    <property type="project" value="UniProtKB-UniRule"/>
</dbReference>
<organism evidence="9 10">
    <name type="scientific">Candidatus Glomeribacter gigasporarum BEG34</name>
    <dbReference type="NCBI Taxonomy" id="1070319"/>
    <lineage>
        <taxon>Bacteria</taxon>
        <taxon>Pseudomonadati</taxon>
        <taxon>Pseudomonadota</taxon>
        <taxon>Betaproteobacteria</taxon>
        <taxon>Burkholderiales</taxon>
        <taxon>Burkholderiaceae</taxon>
        <taxon>Candidatus Glomeribacter</taxon>
    </lineage>
</organism>
<dbReference type="CDD" id="cd07079">
    <property type="entry name" value="ALDH_F18-19_ProA-GPR"/>
    <property type="match status" value="1"/>
</dbReference>
<protein>
    <recommendedName>
        <fullName evidence="7">Gamma-glutamyl phosphate reductase</fullName>
        <shortName evidence="7">GPR</shortName>
        <ecNumber evidence="7">1.2.1.41</ecNumber>
    </recommendedName>
    <alternativeName>
        <fullName evidence="7">Glutamate-5-semialdehyde dehydrogenase</fullName>
    </alternativeName>
    <alternativeName>
        <fullName evidence="7">Glutamyl-gamma-semialdehyde dehydrogenase</fullName>
        <shortName evidence="7">GSA dehydrogenase</shortName>
    </alternativeName>
</protein>
<comment type="similarity">
    <text evidence="7">Belongs to the gamma-glutamyl phosphate reductase family.</text>
</comment>
<keyword evidence="2 7" id="KW-0028">Amino-acid biosynthesis</keyword>
<dbReference type="HAMAP" id="MF_00412">
    <property type="entry name" value="ProA"/>
    <property type="match status" value="1"/>
</dbReference>
<keyword evidence="10" id="KW-1185">Reference proteome</keyword>
<sequence>MNLDNFITHLGQRARAAARVIARAPTAAKNDALEWIAGALERESEALQSANAHDCARAREEGLSTALMDRLRLTERTIARMAAGLRQIAALPDPVGEIHHLKRRPSGIQVGQMRVPIGVIGIIYEARPEVTIDASALCLKAGNAAILRGSRHALQSNRALAHVVSAGLEAAGLPANAVQLVTTPERAAVEKLATMTQYIDLIVPRGGRGLIEALMACARVPMIKHLDGVCHVYIDDAADLEKARAICDNAKTQRFGVCNAMETLLVARGIAAAALPLVCQTLRNKNVELRACPQSDAILENAGVGPRTPAVEADWRAEYLAPILSIRVVDGLDAAIEHMNTYGSAHTDAIITERHAHAMRFLREVDSASVIVNASTRFADGFEYGLGAEIGVSNDKLHARGPVGLEGLTSVKYIVLGQGEVRL</sequence>
<dbReference type="EC" id="1.2.1.41" evidence="7"/>
<dbReference type="InterPro" id="IPR016162">
    <property type="entry name" value="Ald_DH_N"/>
</dbReference>
<evidence type="ECO:0000256" key="6">
    <source>
        <dbReference type="ARBA" id="ARBA00049024"/>
    </source>
</evidence>
<dbReference type="RefSeq" id="WP_006682235.1">
    <property type="nucleotide sequence ID" value="NZ_CAFB01000036.1"/>
</dbReference>
<dbReference type="InterPro" id="IPR016163">
    <property type="entry name" value="Ald_DH_C"/>
</dbReference>
<dbReference type="EMBL" id="CAFB01000036">
    <property type="protein sequence ID" value="CCD28992.1"/>
    <property type="molecule type" value="Genomic_DNA"/>
</dbReference>
<dbReference type="NCBIfam" id="NF001221">
    <property type="entry name" value="PRK00197.1"/>
    <property type="match status" value="1"/>
</dbReference>
<evidence type="ECO:0000256" key="4">
    <source>
        <dbReference type="ARBA" id="ARBA00022857"/>
    </source>
</evidence>
<name>G2J895_9BURK</name>
<dbReference type="PANTHER" id="PTHR11063:SF8">
    <property type="entry name" value="DELTA-1-PYRROLINE-5-CARBOXYLATE SYNTHASE"/>
    <property type="match status" value="1"/>
</dbReference>
<keyword evidence="4 7" id="KW-0521">NADP</keyword>
<evidence type="ECO:0000313" key="10">
    <source>
        <dbReference type="Proteomes" id="UP000054051"/>
    </source>
</evidence>
<dbReference type="UniPathway" id="UPA00098">
    <property type="reaction ID" value="UER00360"/>
</dbReference>
<dbReference type="InterPro" id="IPR016161">
    <property type="entry name" value="Ald_DH/histidinol_DH"/>
</dbReference>
<dbReference type="AlphaFoldDB" id="G2J895"/>
<dbReference type="InterPro" id="IPR012134">
    <property type="entry name" value="Glu-5-SA_DH"/>
</dbReference>
<dbReference type="GO" id="GO:0004350">
    <property type="term" value="F:glutamate-5-semialdehyde dehydrogenase activity"/>
    <property type="evidence" value="ECO:0007669"/>
    <property type="project" value="UniProtKB-UniRule"/>
</dbReference>
<dbReference type="Pfam" id="PF00171">
    <property type="entry name" value="Aldedh"/>
    <property type="match status" value="2"/>
</dbReference>
<keyword evidence="7" id="KW-0963">Cytoplasm</keyword>
<dbReference type="PROSITE" id="PS01223">
    <property type="entry name" value="PROA"/>
    <property type="match status" value="1"/>
</dbReference>
<evidence type="ECO:0000256" key="1">
    <source>
        <dbReference type="ARBA" id="ARBA00004985"/>
    </source>
</evidence>
<dbReference type="InterPro" id="IPR015590">
    <property type="entry name" value="Aldehyde_DH_dom"/>
</dbReference>
<comment type="subcellular location">
    <subcellularLocation>
        <location evidence="7">Cytoplasm</location>
    </subcellularLocation>
</comment>